<dbReference type="GO" id="GO:0009165">
    <property type="term" value="P:nucleotide biosynthetic process"/>
    <property type="evidence" value="ECO:0007669"/>
    <property type="project" value="UniProtKB-KW"/>
</dbReference>
<evidence type="ECO:0000256" key="7">
    <source>
        <dbReference type="ARBA" id="ARBA00038938"/>
    </source>
</evidence>
<dbReference type="PROSITE" id="PS00903">
    <property type="entry name" value="CYT_DCMP_DEAMINASES_1"/>
    <property type="match status" value="1"/>
</dbReference>
<dbReference type="InterPro" id="IPR002125">
    <property type="entry name" value="CMP_dCMP_dom"/>
</dbReference>
<comment type="similarity">
    <text evidence="2">Belongs to the cytidine and deoxycytidylate deaminase family.</text>
</comment>
<dbReference type="Gene3D" id="3.40.140.10">
    <property type="entry name" value="Cytidine Deaminase, domain 2"/>
    <property type="match status" value="1"/>
</dbReference>
<dbReference type="PROSITE" id="PS51747">
    <property type="entry name" value="CYT_DCMP_DEAMINASES_2"/>
    <property type="match status" value="1"/>
</dbReference>
<evidence type="ECO:0000259" key="9">
    <source>
        <dbReference type="PROSITE" id="PS51747"/>
    </source>
</evidence>
<dbReference type="OrthoDB" id="6710946at2759"/>
<dbReference type="InterPro" id="IPR015517">
    <property type="entry name" value="dCMP_deaminase-rel"/>
</dbReference>
<name>A0A9J6BND6_POLVA</name>
<comment type="caution">
    <text evidence="10">The sequence shown here is derived from an EMBL/GenBank/DDBJ whole genome shotgun (WGS) entry which is preliminary data.</text>
</comment>
<dbReference type="InterPro" id="IPR035105">
    <property type="entry name" value="Deoxycytidylate_deaminase_dom"/>
</dbReference>
<organism evidence="10 11">
    <name type="scientific">Polypedilum vanderplanki</name>
    <name type="common">Sleeping chironomid midge</name>
    <dbReference type="NCBI Taxonomy" id="319348"/>
    <lineage>
        <taxon>Eukaryota</taxon>
        <taxon>Metazoa</taxon>
        <taxon>Ecdysozoa</taxon>
        <taxon>Arthropoda</taxon>
        <taxon>Hexapoda</taxon>
        <taxon>Insecta</taxon>
        <taxon>Pterygota</taxon>
        <taxon>Neoptera</taxon>
        <taxon>Endopterygota</taxon>
        <taxon>Diptera</taxon>
        <taxon>Nematocera</taxon>
        <taxon>Chironomoidea</taxon>
        <taxon>Chironomidae</taxon>
        <taxon>Chironominae</taxon>
        <taxon>Polypedilum</taxon>
        <taxon>Polypedilum</taxon>
    </lineage>
</organism>
<sequence>MQLFAYCFTIITNAVVTTVKCQTQARKNYLKWEECFMKIALIAAERSKDPKTQVGACIVDDDHRILGVGYNGFPKTEHKDNDGGIYSWNSDEKHDYVCHAERNAIAHSNGNLKGATMYVTLHPCNECAKEIIQKEFKRVIYIDEKDSPFIKLEAAKKMFRHSKLGEAVQYHKLIADKYGVNFKTSLMTKVAFSIAK</sequence>
<evidence type="ECO:0000256" key="3">
    <source>
        <dbReference type="ARBA" id="ARBA00022723"/>
    </source>
</evidence>
<dbReference type="EC" id="3.5.4.12" evidence="7"/>
<reference evidence="10" key="1">
    <citation type="submission" date="2021-03" db="EMBL/GenBank/DDBJ databases">
        <title>Chromosome level genome of the anhydrobiotic midge Polypedilum vanderplanki.</title>
        <authorList>
            <person name="Yoshida Y."/>
            <person name="Kikawada T."/>
            <person name="Gusev O."/>
        </authorList>
    </citation>
    <scope>NUCLEOTIDE SEQUENCE</scope>
    <source>
        <strain evidence="10">NIAS01</strain>
        <tissue evidence="10">Whole body or cell culture</tissue>
    </source>
</reference>
<dbReference type="EMBL" id="JADBJN010000003">
    <property type="protein sequence ID" value="KAG5671290.1"/>
    <property type="molecule type" value="Genomic_DNA"/>
</dbReference>
<keyword evidence="11" id="KW-1185">Reference proteome</keyword>
<dbReference type="InterPro" id="IPR016193">
    <property type="entry name" value="Cytidine_deaminase-like"/>
</dbReference>
<keyword evidence="3" id="KW-0479">Metal-binding</keyword>
<dbReference type="PANTHER" id="PTHR11086:SF18">
    <property type="entry name" value="DEOXYCYTIDYLATE DEAMINASE"/>
    <property type="match status" value="1"/>
</dbReference>
<dbReference type="GO" id="GO:0008270">
    <property type="term" value="F:zinc ion binding"/>
    <property type="evidence" value="ECO:0007669"/>
    <property type="project" value="InterPro"/>
</dbReference>
<keyword evidence="6" id="KW-0862">Zinc</keyword>
<feature type="domain" description="CMP/dCMP-type deaminase" evidence="9">
    <location>
        <begin position="31"/>
        <end position="166"/>
    </location>
</feature>
<evidence type="ECO:0000256" key="8">
    <source>
        <dbReference type="ARBA" id="ARBA00041763"/>
    </source>
</evidence>
<keyword evidence="5" id="KW-0378">Hydrolase</keyword>
<dbReference type="InterPro" id="IPR016192">
    <property type="entry name" value="APOBEC/CMP_deaminase_Zn-bd"/>
</dbReference>
<keyword evidence="4" id="KW-0545">Nucleotide biosynthesis</keyword>
<evidence type="ECO:0000256" key="2">
    <source>
        <dbReference type="ARBA" id="ARBA00006576"/>
    </source>
</evidence>
<dbReference type="Pfam" id="PF00383">
    <property type="entry name" value="dCMP_cyt_deam_1"/>
    <property type="match status" value="1"/>
</dbReference>
<evidence type="ECO:0000256" key="1">
    <source>
        <dbReference type="ARBA" id="ARBA00001947"/>
    </source>
</evidence>
<evidence type="ECO:0000256" key="5">
    <source>
        <dbReference type="ARBA" id="ARBA00022801"/>
    </source>
</evidence>
<protein>
    <recommendedName>
        <fullName evidence="8">dCMP deaminase</fullName>
        <ecNumber evidence="7">3.5.4.12</ecNumber>
    </recommendedName>
    <alternativeName>
        <fullName evidence="8">dCMP deaminase</fullName>
    </alternativeName>
</protein>
<evidence type="ECO:0000313" key="10">
    <source>
        <dbReference type="EMBL" id="KAG5671290.1"/>
    </source>
</evidence>
<evidence type="ECO:0000256" key="4">
    <source>
        <dbReference type="ARBA" id="ARBA00022727"/>
    </source>
</evidence>
<dbReference type="Proteomes" id="UP001107558">
    <property type="component" value="Chromosome 3"/>
</dbReference>
<dbReference type="AlphaFoldDB" id="A0A9J6BND6"/>
<dbReference type="CDD" id="cd01286">
    <property type="entry name" value="deoxycytidylate_deaminase"/>
    <property type="match status" value="1"/>
</dbReference>
<gene>
    <name evidence="10" type="ORF">PVAND_001495</name>
</gene>
<comment type="cofactor">
    <cofactor evidence="1">
        <name>Zn(2+)</name>
        <dbReference type="ChEBI" id="CHEBI:29105"/>
    </cofactor>
</comment>
<dbReference type="PANTHER" id="PTHR11086">
    <property type="entry name" value="DEOXYCYTIDYLATE DEAMINASE-RELATED"/>
    <property type="match status" value="1"/>
</dbReference>
<dbReference type="SUPFAM" id="SSF53927">
    <property type="entry name" value="Cytidine deaminase-like"/>
    <property type="match status" value="1"/>
</dbReference>
<dbReference type="GO" id="GO:0004132">
    <property type="term" value="F:dCMP deaminase activity"/>
    <property type="evidence" value="ECO:0007669"/>
    <property type="project" value="UniProtKB-EC"/>
</dbReference>
<evidence type="ECO:0000256" key="6">
    <source>
        <dbReference type="ARBA" id="ARBA00022833"/>
    </source>
</evidence>
<accession>A0A9J6BND6</accession>
<evidence type="ECO:0000313" key="11">
    <source>
        <dbReference type="Proteomes" id="UP001107558"/>
    </source>
</evidence>
<dbReference type="GO" id="GO:0005737">
    <property type="term" value="C:cytoplasm"/>
    <property type="evidence" value="ECO:0007669"/>
    <property type="project" value="TreeGrafter"/>
</dbReference>
<proteinExistence type="inferred from homology"/>